<organism evidence="2 3">
    <name type="scientific">Phytophthora rubi</name>
    <dbReference type="NCBI Taxonomy" id="129364"/>
    <lineage>
        <taxon>Eukaryota</taxon>
        <taxon>Sar</taxon>
        <taxon>Stramenopiles</taxon>
        <taxon>Oomycota</taxon>
        <taxon>Peronosporomycetes</taxon>
        <taxon>Peronosporales</taxon>
        <taxon>Peronosporaceae</taxon>
        <taxon>Phytophthora</taxon>
    </lineage>
</organism>
<gene>
    <name evidence="2" type="ORF">PR001_g14709</name>
</gene>
<feature type="region of interest" description="Disordered" evidence="1">
    <location>
        <begin position="88"/>
        <end position="108"/>
    </location>
</feature>
<proteinExistence type="predicted"/>
<reference evidence="2 3" key="1">
    <citation type="submission" date="2018-09" db="EMBL/GenBank/DDBJ databases">
        <title>Genomic investigation of the strawberry pathogen Phytophthora fragariae indicates pathogenicity is determined by transcriptional variation in three key races.</title>
        <authorList>
            <person name="Adams T.M."/>
            <person name="Armitage A.D."/>
            <person name="Sobczyk M.K."/>
            <person name="Bates H.J."/>
            <person name="Dunwell J.M."/>
            <person name="Nellist C.F."/>
            <person name="Harrison R.J."/>
        </authorList>
    </citation>
    <scope>NUCLEOTIDE SEQUENCE [LARGE SCALE GENOMIC DNA]</scope>
    <source>
        <strain evidence="2 3">SCRP249</strain>
    </source>
</reference>
<evidence type="ECO:0000256" key="1">
    <source>
        <dbReference type="SAM" id="MobiDB-lite"/>
    </source>
</evidence>
<sequence>MPLPHVDLFVNVSHLPTVHCPGNHPSSPRNAKAAFPPAYCWAHANNQDPGAGWAYITKAEAHMLSILRRHEWFDEAMDELQARDLEASMERVELTDEEEESKQEAKDE</sequence>
<protein>
    <submittedName>
        <fullName evidence="2">Uncharacterized protein</fullName>
    </submittedName>
</protein>
<evidence type="ECO:0000313" key="3">
    <source>
        <dbReference type="Proteomes" id="UP000429607"/>
    </source>
</evidence>
<dbReference type="EMBL" id="QXFV01001068">
    <property type="protein sequence ID" value="KAE9016229.1"/>
    <property type="molecule type" value="Genomic_DNA"/>
</dbReference>
<evidence type="ECO:0000313" key="2">
    <source>
        <dbReference type="EMBL" id="KAE9016229.1"/>
    </source>
</evidence>
<dbReference type="Proteomes" id="UP000429607">
    <property type="component" value="Unassembled WGS sequence"/>
</dbReference>
<accession>A0A6A3LB06</accession>
<name>A0A6A3LB06_9STRA</name>
<comment type="caution">
    <text evidence="2">The sequence shown here is derived from an EMBL/GenBank/DDBJ whole genome shotgun (WGS) entry which is preliminary data.</text>
</comment>
<dbReference type="AlphaFoldDB" id="A0A6A3LB06"/>